<dbReference type="GO" id="GO:0006508">
    <property type="term" value="P:proteolysis"/>
    <property type="evidence" value="ECO:0007669"/>
    <property type="project" value="UniProtKB-KW"/>
</dbReference>
<name>A0A4Z0M613_9GAMM</name>
<dbReference type="PROSITE" id="PS51257">
    <property type="entry name" value="PROKAR_LIPOPROTEIN"/>
    <property type="match status" value="1"/>
</dbReference>
<dbReference type="GO" id="GO:0016020">
    <property type="term" value="C:membrane"/>
    <property type="evidence" value="ECO:0007669"/>
    <property type="project" value="TreeGrafter"/>
</dbReference>
<keyword evidence="11" id="KW-0482">Metalloprotease</keyword>
<dbReference type="GO" id="GO:0043171">
    <property type="term" value="P:peptide catabolic process"/>
    <property type="evidence" value="ECO:0007669"/>
    <property type="project" value="TreeGrafter"/>
</dbReference>
<dbReference type="GO" id="GO:0016285">
    <property type="term" value="F:alanyl aminopeptidase activity"/>
    <property type="evidence" value="ECO:0007669"/>
    <property type="project" value="UniProtKB-EC"/>
</dbReference>
<evidence type="ECO:0000256" key="1">
    <source>
        <dbReference type="ARBA" id="ARBA00000098"/>
    </source>
</evidence>
<dbReference type="GO" id="GO:0008270">
    <property type="term" value="F:zinc ion binding"/>
    <property type="evidence" value="ECO:0007669"/>
    <property type="project" value="InterPro"/>
</dbReference>
<comment type="cofactor">
    <cofactor evidence="2">
        <name>Zn(2+)</name>
        <dbReference type="ChEBI" id="CHEBI:29105"/>
    </cofactor>
</comment>
<dbReference type="PRINTS" id="PR00756">
    <property type="entry name" value="ALADIPTASE"/>
</dbReference>
<evidence type="ECO:0000256" key="7">
    <source>
        <dbReference type="ARBA" id="ARBA00022670"/>
    </source>
</evidence>
<keyword evidence="10" id="KW-0862">Zinc</keyword>
<evidence type="ECO:0000256" key="4">
    <source>
        <dbReference type="ARBA" id="ARBA00012564"/>
    </source>
</evidence>
<dbReference type="InterPro" id="IPR027268">
    <property type="entry name" value="Peptidase_M4/M1_CTD_sf"/>
</dbReference>
<dbReference type="Pfam" id="PF01433">
    <property type="entry name" value="Peptidase_M1"/>
    <property type="match status" value="1"/>
</dbReference>
<organism evidence="14 15">
    <name type="scientific">Mangrovimicrobium sediminis</name>
    <dbReference type="NCBI Taxonomy" id="2562682"/>
    <lineage>
        <taxon>Bacteria</taxon>
        <taxon>Pseudomonadati</taxon>
        <taxon>Pseudomonadota</taxon>
        <taxon>Gammaproteobacteria</taxon>
        <taxon>Cellvibrionales</taxon>
        <taxon>Halieaceae</taxon>
        <taxon>Mangrovimicrobium</taxon>
    </lineage>
</organism>
<dbReference type="InterPro" id="IPR014782">
    <property type="entry name" value="Peptidase_M1_dom"/>
</dbReference>
<comment type="catalytic activity">
    <reaction evidence="1">
        <text>Release of an N-terminal amino acid, Xaa-|-Yaa- from a peptide, amide or arylamide. Xaa is preferably Ala, but may be most amino acids including Pro (slow action). When a terminal hydrophobic residue is followed by a prolyl residue, the two may be released as an intact Xaa-Pro dipeptide.</text>
        <dbReference type="EC" id="3.4.11.2"/>
    </reaction>
</comment>
<dbReference type="GO" id="GO:0042277">
    <property type="term" value="F:peptide binding"/>
    <property type="evidence" value="ECO:0007669"/>
    <property type="project" value="TreeGrafter"/>
</dbReference>
<evidence type="ECO:0000256" key="5">
    <source>
        <dbReference type="ARBA" id="ARBA00015611"/>
    </source>
</evidence>
<keyword evidence="6" id="KW-0031">Aminopeptidase</keyword>
<dbReference type="SUPFAM" id="SSF55486">
    <property type="entry name" value="Metalloproteases ('zincins'), catalytic domain"/>
    <property type="match status" value="1"/>
</dbReference>
<keyword evidence="7" id="KW-0645">Protease</keyword>
<evidence type="ECO:0000259" key="12">
    <source>
        <dbReference type="Pfam" id="PF01433"/>
    </source>
</evidence>
<dbReference type="OrthoDB" id="100605at2"/>
<feature type="domain" description="Peptidase M1 membrane alanine aminopeptidase" evidence="12">
    <location>
        <begin position="251"/>
        <end position="463"/>
    </location>
</feature>
<comment type="similarity">
    <text evidence="3">Belongs to the peptidase M1 family.</text>
</comment>
<keyword evidence="15" id="KW-1185">Reference proteome</keyword>
<dbReference type="AlphaFoldDB" id="A0A4Z0M613"/>
<dbReference type="Gene3D" id="2.60.40.1730">
    <property type="entry name" value="tricorn interacting facor f3 domain"/>
    <property type="match status" value="1"/>
</dbReference>
<dbReference type="EC" id="3.4.11.2" evidence="4"/>
<keyword evidence="8" id="KW-0479">Metal-binding</keyword>
<sequence>MYERFTRLCATALLALGLGACERPDPVVEPGVAQSLAQARAEVLSAVAYRIALRVPADAGTAITGDMRIEFELAEVREPLQLDFREKADKLLAVMVNDAPSNYRFDAEHLVIPAAELERGANRIDIRFEAGDSSLNRNPDYLYTLFVPDRARTAFPLFDQPDIKATWELSLELPAQWTALANAPLASERRDGKRRQMQFARTAPLSSYLFAFVAGRFERVTREVDGREIVLLHREPDAARLARNLDAIFELHGAALAWLEDYTAIDYPFAQFGLALVPAFQYGGMEHVGNILYRADSLLLDEAPSDEELLGRASLIAHETAHMWFGDLVTMRWFDDVWTKEVFANFMAAKIVNPGFPDIDHALNFLVRHYPGAYSVDRTAGANPIRQPLPNLNQAGQLYGDIIYDKAPIMMRQLEDILGAEALRDGLREYLREYAFGNATWPALIAILDRRSERDLAAWSEVWVNSAGRPQFQLERDARGAQLLQVDPDGRGRSWPQSFTLLSMGDGSFTTQALTVDGPRTALQPPLPAAPGELLFNADGRGYGLFPASADSLRHWASLEPLARGSLLVNLYEQLLTGAGPTPTRYFKALGELIAREDNQLVLGLALSQLRRIYWTLLPENEREASAAALEHTLWQSMLARDEPGLRKLYFDSFADIAQTPEALLRLQDVWSGERQIEGLPLSERYRIKLAQWLAIKLPRQSAAIIAAQLAHTENPDETRRLQFLADSLSPDPAVRDAFFASLAGEEMRTTESWVLDALANLHHPLRVAESEKYIRASLDLLAEIQATGDIFFPKRWLDATLANHHSATAAATVTAFLEAHPDYNRQLRLKILQSADPLWRAQRLRATPQP</sequence>
<evidence type="ECO:0000256" key="9">
    <source>
        <dbReference type="ARBA" id="ARBA00022801"/>
    </source>
</evidence>
<dbReference type="Pfam" id="PF17900">
    <property type="entry name" value="Peptidase_M1_N"/>
    <property type="match status" value="1"/>
</dbReference>
<dbReference type="Proteomes" id="UP000298050">
    <property type="component" value="Unassembled WGS sequence"/>
</dbReference>
<evidence type="ECO:0000259" key="13">
    <source>
        <dbReference type="Pfam" id="PF17900"/>
    </source>
</evidence>
<dbReference type="InterPro" id="IPR001930">
    <property type="entry name" value="Peptidase_M1"/>
</dbReference>
<dbReference type="GO" id="GO:0005737">
    <property type="term" value="C:cytoplasm"/>
    <property type="evidence" value="ECO:0007669"/>
    <property type="project" value="TreeGrafter"/>
</dbReference>
<comment type="caution">
    <text evidence="14">The sequence shown here is derived from an EMBL/GenBank/DDBJ whole genome shotgun (WGS) entry which is preliminary data.</text>
</comment>
<keyword evidence="9" id="KW-0378">Hydrolase</keyword>
<evidence type="ECO:0000256" key="2">
    <source>
        <dbReference type="ARBA" id="ARBA00001947"/>
    </source>
</evidence>
<dbReference type="InterPro" id="IPR050344">
    <property type="entry name" value="Peptidase_M1_aminopeptidases"/>
</dbReference>
<dbReference type="CDD" id="cd09602">
    <property type="entry name" value="M1_APN"/>
    <property type="match status" value="1"/>
</dbReference>
<proteinExistence type="inferred from homology"/>
<evidence type="ECO:0000256" key="10">
    <source>
        <dbReference type="ARBA" id="ARBA00022833"/>
    </source>
</evidence>
<dbReference type="PANTHER" id="PTHR11533">
    <property type="entry name" value="PROTEASE M1 ZINC METALLOPROTEASE"/>
    <property type="match status" value="1"/>
</dbReference>
<evidence type="ECO:0000313" key="15">
    <source>
        <dbReference type="Proteomes" id="UP000298050"/>
    </source>
</evidence>
<accession>A0A4Z0M613</accession>
<protein>
    <recommendedName>
        <fullName evidence="5">Aminopeptidase N</fullName>
        <ecNumber evidence="4">3.4.11.2</ecNumber>
    </recommendedName>
</protein>
<dbReference type="SUPFAM" id="SSF63737">
    <property type="entry name" value="Leukotriene A4 hydrolase N-terminal domain"/>
    <property type="match status" value="1"/>
</dbReference>
<evidence type="ECO:0000256" key="3">
    <source>
        <dbReference type="ARBA" id="ARBA00010136"/>
    </source>
</evidence>
<reference evidence="14 15" key="1">
    <citation type="submission" date="2019-04" db="EMBL/GenBank/DDBJ databases">
        <title>Taxonomy of novel Haliea sp. from mangrove soil of West Coast of India.</title>
        <authorList>
            <person name="Verma A."/>
            <person name="Kumar P."/>
            <person name="Krishnamurthi S."/>
        </authorList>
    </citation>
    <scope>NUCLEOTIDE SEQUENCE [LARGE SCALE GENOMIC DNA]</scope>
    <source>
        <strain evidence="14 15">SAOS-164</strain>
    </source>
</reference>
<dbReference type="InterPro" id="IPR045357">
    <property type="entry name" value="Aminopeptidase_N-like_N"/>
</dbReference>
<dbReference type="Gene3D" id="1.10.390.10">
    <property type="entry name" value="Neutral Protease Domain 2"/>
    <property type="match status" value="1"/>
</dbReference>
<dbReference type="RefSeq" id="WP_135441995.1">
    <property type="nucleotide sequence ID" value="NZ_SRLE01000005.1"/>
</dbReference>
<feature type="domain" description="Aminopeptidase N-like N-terminal" evidence="13">
    <location>
        <begin position="136"/>
        <end position="209"/>
    </location>
</feature>
<dbReference type="EMBL" id="SRLE01000005">
    <property type="protein sequence ID" value="TGD74850.1"/>
    <property type="molecule type" value="Genomic_DNA"/>
</dbReference>
<evidence type="ECO:0000256" key="11">
    <source>
        <dbReference type="ARBA" id="ARBA00023049"/>
    </source>
</evidence>
<gene>
    <name evidence="14" type="ORF">E4634_06560</name>
</gene>
<evidence type="ECO:0000256" key="8">
    <source>
        <dbReference type="ARBA" id="ARBA00022723"/>
    </source>
</evidence>
<dbReference type="PANTHER" id="PTHR11533:SF174">
    <property type="entry name" value="PUROMYCIN-SENSITIVE AMINOPEPTIDASE-RELATED"/>
    <property type="match status" value="1"/>
</dbReference>
<dbReference type="GO" id="GO:0005615">
    <property type="term" value="C:extracellular space"/>
    <property type="evidence" value="ECO:0007669"/>
    <property type="project" value="TreeGrafter"/>
</dbReference>
<dbReference type="GO" id="GO:0070006">
    <property type="term" value="F:metalloaminopeptidase activity"/>
    <property type="evidence" value="ECO:0007669"/>
    <property type="project" value="TreeGrafter"/>
</dbReference>
<evidence type="ECO:0000313" key="14">
    <source>
        <dbReference type="EMBL" id="TGD74850.1"/>
    </source>
</evidence>
<evidence type="ECO:0000256" key="6">
    <source>
        <dbReference type="ARBA" id="ARBA00022438"/>
    </source>
</evidence>
<dbReference type="InterPro" id="IPR042097">
    <property type="entry name" value="Aminopeptidase_N-like_N_sf"/>
</dbReference>